<feature type="region of interest" description="Disordered" evidence="1">
    <location>
        <begin position="90"/>
        <end position="124"/>
    </location>
</feature>
<organism evidence="2 3">
    <name type="scientific">Streptomyces thermolineatus</name>
    <dbReference type="NCBI Taxonomy" id="44033"/>
    <lineage>
        <taxon>Bacteria</taxon>
        <taxon>Bacillati</taxon>
        <taxon>Actinomycetota</taxon>
        <taxon>Actinomycetes</taxon>
        <taxon>Kitasatosporales</taxon>
        <taxon>Streptomycetaceae</taxon>
        <taxon>Streptomyces</taxon>
    </lineage>
</organism>
<feature type="compositionally biased region" description="Acidic residues" evidence="1">
    <location>
        <begin position="97"/>
        <end position="117"/>
    </location>
</feature>
<keyword evidence="3" id="KW-1185">Reference proteome</keyword>
<sequence length="124" mass="13390">MSTENGEGAGSTPRHIRLQVELVVEITDSGALTSAALEQVREDQYMPDDEREHAAASIDSDPAEALAYLIDPFDLVDEIPGIELAQASWQSVHTEYDPESDEWDLYEDEDPDGEAGPDGEGAGG</sequence>
<evidence type="ECO:0000313" key="2">
    <source>
        <dbReference type="EMBL" id="GAA2493867.1"/>
    </source>
</evidence>
<name>A0ABP5Z7X8_9ACTN</name>
<reference evidence="3" key="1">
    <citation type="journal article" date="2019" name="Int. J. Syst. Evol. Microbiol.">
        <title>The Global Catalogue of Microorganisms (GCM) 10K type strain sequencing project: providing services to taxonomists for standard genome sequencing and annotation.</title>
        <authorList>
            <consortium name="The Broad Institute Genomics Platform"/>
            <consortium name="The Broad Institute Genome Sequencing Center for Infectious Disease"/>
            <person name="Wu L."/>
            <person name="Ma J."/>
        </authorList>
    </citation>
    <scope>NUCLEOTIDE SEQUENCE [LARGE SCALE GENOMIC DNA]</scope>
    <source>
        <strain evidence="3">JCM 6307</strain>
    </source>
</reference>
<gene>
    <name evidence="2" type="ORF">GCM10010406_32390</name>
</gene>
<accession>A0ABP5Z7X8</accession>
<evidence type="ECO:0000256" key="1">
    <source>
        <dbReference type="SAM" id="MobiDB-lite"/>
    </source>
</evidence>
<dbReference type="RefSeq" id="WP_344383894.1">
    <property type="nucleotide sequence ID" value="NZ_BAAATA010000018.1"/>
</dbReference>
<dbReference type="Proteomes" id="UP001501358">
    <property type="component" value="Unassembled WGS sequence"/>
</dbReference>
<proteinExistence type="predicted"/>
<comment type="caution">
    <text evidence="2">The sequence shown here is derived from an EMBL/GenBank/DDBJ whole genome shotgun (WGS) entry which is preliminary data.</text>
</comment>
<protein>
    <submittedName>
        <fullName evidence="2">Uncharacterized protein</fullName>
    </submittedName>
</protein>
<dbReference type="EMBL" id="BAAATA010000018">
    <property type="protein sequence ID" value="GAA2493867.1"/>
    <property type="molecule type" value="Genomic_DNA"/>
</dbReference>
<evidence type="ECO:0000313" key="3">
    <source>
        <dbReference type="Proteomes" id="UP001501358"/>
    </source>
</evidence>